<evidence type="ECO:0000313" key="1">
    <source>
        <dbReference type="EMBL" id="KAJ9110154.1"/>
    </source>
</evidence>
<keyword evidence="2" id="KW-1185">Reference proteome</keyword>
<evidence type="ECO:0000313" key="2">
    <source>
        <dbReference type="Proteomes" id="UP001230649"/>
    </source>
</evidence>
<comment type="caution">
    <text evidence="1">The sequence shown here is derived from an EMBL/GenBank/DDBJ whole genome shotgun (WGS) entry which is preliminary data.</text>
</comment>
<organism evidence="1 2">
    <name type="scientific">Naganishia adeliensis</name>
    <dbReference type="NCBI Taxonomy" id="92952"/>
    <lineage>
        <taxon>Eukaryota</taxon>
        <taxon>Fungi</taxon>
        <taxon>Dikarya</taxon>
        <taxon>Basidiomycota</taxon>
        <taxon>Agaricomycotina</taxon>
        <taxon>Tremellomycetes</taxon>
        <taxon>Filobasidiales</taxon>
        <taxon>Filobasidiaceae</taxon>
        <taxon>Naganishia</taxon>
    </lineage>
</organism>
<sequence>MNEQKDPRLHELATVFPSIDAGVVAEVWQARQAEGGEGWVERVTEDLLTLSDPSYKPEPRQVHTVDPATQSALDEEFARSLSMNDHPGQLPYEARHRRPHATSPEGSYAYRGGSASQPAPEGGIEDKLEKLAEVGKQKFDFFLNRAKEKYNDMSEAAAQAQAERLRQQHDQGGPAIMHGAKGHGGNEPQGLGYELANTLGGLWTGATAAVRTAVPLPVAQGTSTSATANTTRGEAPVWNEGAAKLTAGLGSAASGLKGWFDGARTAVAARTTGQEEYPSLASETRQNTGTAPYRRWQPTDTYDATSAPRDINVYPSSSASSASSLPSTGDDEADKLDARDSTPRATSHLAGGAQPSHVAGASGVSPPGKIDLSKIGMLPKKKVALVDPTSSTATLTGPPPATGKAGEAQDEEEEYTKNPFEER</sequence>
<protein>
    <submittedName>
        <fullName evidence="1">Uncharacterized protein</fullName>
    </submittedName>
</protein>
<gene>
    <name evidence="1" type="ORF">QFC20_003006</name>
</gene>
<proteinExistence type="predicted"/>
<name>A0ACC2WEI6_9TREE</name>
<accession>A0ACC2WEI6</accession>
<reference evidence="1" key="1">
    <citation type="submission" date="2023-04" db="EMBL/GenBank/DDBJ databases">
        <title>Draft Genome sequencing of Naganishia species isolated from polar environments using Oxford Nanopore Technology.</title>
        <authorList>
            <person name="Leo P."/>
            <person name="Venkateswaran K."/>
        </authorList>
    </citation>
    <scope>NUCLEOTIDE SEQUENCE</scope>
    <source>
        <strain evidence="1">MNA-CCFEE 5262</strain>
    </source>
</reference>
<dbReference type="Proteomes" id="UP001230649">
    <property type="component" value="Unassembled WGS sequence"/>
</dbReference>
<dbReference type="EMBL" id="JASBWS010000025">
    <property type="protein sequence ID" value="KAJ9110154.1"/>
    <property type="molecule type" value="Genomic_DNA"/>
</dbReference>